<dbReference type="AlphaFoldDB" id="A0A3N2E0S7"/>
<sequence>MITYRQLAPSEANQLIALVRSSYGESYPYSLLYDSALLARKLEDQTLISSVAFNEDGQLIGHVGLCWHRLEDKTPDSMTAIVLEQYQRQGILAKLTRQMGQLIEGREIIGLHSYAVTTHTGSQKNGLQRGSFETGFLIPEFPATMAAKGIQSDCLGDKNPALTLYTPLTKPETRNCYVIASYRDAINEIYCRVGYSRIVLTSGHDKLPEISETIVDSDKRKGVERLEFKSIGKDWKTVSQHIREAAKASDHNAGYYIDIPVSQAAAIPLAQLLKSEQWCFGCILFERNNGDYLRMQYSKAKINRESLRLETAEAARLMHDVLDERKKTLKHPA</sequence>
<evidence type="ECO:0000313" key="2">
    <source>
        <dbReference type="EMBL" id="ROS05694.1"/>
    </source>
</evidence>
<protein>
    <recommendedName>
        <fullName evidence="1">N-acetyltransferase domain-containing protein</fullName>
    </recommendedName>
</protein>
<proteinExistence type="predicted"/>
<organism evidence="2 3">
    <name type="scientific">Sinobacterium caligoides</name>
    <dbReference type="NCBI Taxonomy" id="933926"/>
    <lineage>
        <taxon>Bacteria</taxon>
        <taxon>Pseudomonadati</taxon>
        <taxon>Pseudomonadota</taxon>
        <taxon>Gammaproteobacteria</taxon>
        <taxon>Cellvibrionales</taxon>
        <taxon>Spongiibacteraceae</taxon>
        <taxon>Sinobacterium</taxon>
    </lineage>
</organism>
<dbReference type="CDD" id="cd04301">
    <property type="entry name" value="NAT_SF"/>
    <property type="match status" value="1"/>
</dbReference>
<dbReference type="Gene3D" id="3.40.630.30">
    <property type="match status" value="1"/>
</dbReference>
<dbReference type="EMBL" id="RKHR01000003">
    <property type="protein sequence ID" value="ROS05694.1"/>
    <property type="molecule type" value="Genomic_DNA"/>
</dbReference>
<evidence type="ECO:0000313" key="3">
    <source>
        <dbReference type="Proteomes" id="UP000275394"/>
    </source>
</evidence>
<dbReference type="InterPro" id="IPR016181">
    <property type="entry name" value="Acyl_CoA_acyltransferase"/>
</dbReference>
<dbReference type="PROSITE" id="PS51186">
    <property type="entry name" value="GNAT"/>
    <property type="match status" value="1"/>
</dbReference>
<evidence type="ECO:0000259" key="1">
    <source>
        <dbReference type="PROSITE" id="PS51186"/>
    </source>
</evidence>
<dbReference type="SUPFAM" id="SSF55729">
    <property type="entry name" value="Acyl-CoA N-acyltransferases (Nat)"/>
    <property type="match status" value="1"/>
</dbReference>
<name>A0A3N2E0S7_9GAMM</name>
<feature type="domain" description="N-acetyltransferase" evidence="1">
    <location>
        <begin position="2"/>
        <end position="148"/>
    </location>
</feature>
<dbReference type="InterPro" id="IPR000182">
    <property type="entry name" value="GNAT_dom"/>
</dbReference>
<gene>
    <name evidence="2" type="ORF">EDC56_1243</name>
</gene>
<keyword evidence="3" id="KW-1185">Reference proteome</keyword>
<accession>A0A3N2E0S7</accession>
<comment type="caution">
    <text evidence="2">The sequence shown here is derived from an EMBL/GenBank/DDBJ whole genome shotgun (WGS) entry which is preliminary data.</text>
</comment>
<dbReference type="Proteomes" id="UP000275394">
    <property type="component" value="Unassembled WGS sequence"/>
</dbReference>
<reference evidence="2 3" key="1">
    <citation type="submission" date="2018-11" db="EMBL/GenBank/DDBJ databases">
        <title>Genomic Encyclopedia of Type Strains, Phase IV (KMG-IV): sequencing the most valuable type-strain genomes for metagenomic binning, comparative biology and taxonomic classification.</title>
        <authorList>
            <person name="Goeker M."/>
        </authorList>
    </citation>
    <scope>NUCLEOTIDE SEQUENCE [LARGE SCALE GENOMIC DNA]</scope>
    <source>
        <strain evidence="2 3">DSM 100316</strain>
    </source>
</reference>
<dbReference type="GO" id="GO:0016747">
    <property type="term" value="F:acyltransferase activity, transferring groups other than amino-acyl groups"/>
    <property type="evidence" value="ECO:0007669"/>
    <property type="project" value="InterPro"/>
</dbReference>